<dbReference type="SUPFAM" id="SSF54495">
    <property type="entry name" value="UBC-like"/>
    <property type="match status" value="1"/>
</dbReference>
<feature type="active site" description="Glycyl thioester intermediate" evidence="13">
    <location>
        <position position="85"/>
    </location>
</feature>
<dbReference type="InterPro" id="IPR017441">
    <property type="entry name" value="Protein_kinase_ATP_BS"/>
</dbReference>
<keyword evidence="10 16" id="KW-1133">Transmembrane helix</keyword>
<dbReference type="FunFam" id="3.10.110.10:FF:000024">
    <property type="entry name" value="Ubiquitin-conjugating enzyme 5, E2"/>
    <property type="match status" value="1"/>
</dbReference>
<gene>
    <name evidence="19" type="ORF">Tci_010731</name>
</gene>
<feature type="domain" description="Protein kinase" evidence="17">
    <location>
        <begin position="496"/>
        <end position="762"/>
    </location>
</feature>
<keyword evidence="19" id="KW-0675">Receptor</keyword>
<sequence length="762" mass="84662">MSSPSKRREMDVMKLMMSDYVVDTPNDKLNEFSVEFHGPKESVYEGGVWKVRVELPDAYPYKSPSIGFVNKIFHPNVDELSGSVCLDVINQAWSPMFDLLNIFEVFLPQLLLYPNPSDPLNGDAASLMMKDKKQYEEKVKEYCERYAKNNGKSGAEEDESGEEDISDGQYTSSDDEIPGAKTEDESVIQALVTFMDNLVPGNISNTPNWGWNTSSDPCTSKWIGVICDKDNTTVKNIVLEKLTLSGILDIESVCKVNNLLVLSLNFNNITGNVGPEITNCKKLTHLYLSGNRFSGNIPDSITELPNVKRIVISNNEFSNALPDFSKTTSLLTFLAQNNQLTGPLPRFNYNQLQDFNVANNNFNGPVPDDTGHFDANSFAGNPQLCGNKLSVLCPVKKKKKSKFRDFVFYCGYVILGFIVVGLIALLVFKKMKKHEDVKSDSPKKTESDSGRSSGSRNSRPRSEFSVTSAESGGPSSSMVVLSSPVVNGLRFEDLLRAPAELIGRGKHGSLYKVRPDGGGPIVVKRIKDWKISRDEFKKRMMKIDGVKHPNVLPVVAYYSSKQEKLLVYEYQHNGSLFRLLHGSQNGQMFDWGSRLSLASSIATALAFMHQELQADLIPHGNLKSSNILLKNDMEPCISEYGLMPIDHPDPDQTNDRTTTTTFKIDVNRFGVVLLELLTGKPVQDNGSDLAKWVSSVVKEEWTVEVFDKPLIVEGASEERMVGLLQVALKCVNNSMPPSMAEVAAMISSLKEEEERSMTSSDP</sequence>
<dbReference type="Pfam" id="PF08263">
    <property type="entry name" value="LRRNT_2"/>
    <property type="match status" value="1"/>
</dbReference>
<dbReference type="InterPro" id="IPR023313">
    <property type="entry name" value="UBQ-conjugating_AS"/>
</dbReference>
<evidence type="ECO:0000256" key="2">
    <source>
        <dbReference type="ARBA" id="ARBA00012486"/>
    </source>
</evidence>
<evidence type="ECO:0000256" key="10">
    <source>
        <dbReference type="ARBA" id="ARBA00022989"/>
    </source>
</evidence>
<evidence type="ECO:0000256" key="14">
    <source>
        <dbReference type="PROSITE-ProRule" id="PRU10141"/>
    </source>
</evidence>
<keyword evidence="9 14" id="KW-0067">ATP-binding</keyword>
<dbReference type="Gene3D" id="3.80.10.10">
    <property type="entry name" value="Ribonuclease Inhibitor"/>
    <property type="match status" value="1"/>
</dbReference>
<feature type="compositionally biased region" description="Basic and acidic residues" evidence="15">
    <location>
        <begin position="436"/>
        <end position="449"/>
    </location>
</feature>
<dbReference type="EC" id="2.3.2.23" evidence="2"/>
<dbReference type="PROSITE" id="PS50127">
    <property type="entry name" value="UBC_2"/>
    <property type="match status" value="1"/>
</dbReference>
<dbReference type="InterPro" id="IPR013210">
    <property type="entry name" value="LRR_N_plant-typ"/>
</dbReference>
<dbReference type="SUPFAM" id="SSF52058">
    <property type="entry name" value="L domain-like"/>
    <property type="match status" value="1"/>
</dbReference>
<evidence type="ECO:0000259" key="18">
    <source>
        <dbReference type="PROSITE" id="PS50127"/>
    </source>
</evidence>
<comment type="caution">
    <text evidence="19">The sequence shown here is derived from an EMBL/GenBank/DDBJ whole genome shotgun (WGS) entry which is preliminary data.</text>
</comment>
<keyword evidence="6" id="KW-0677">Repeat</keyword>
<evidence type="ECO:0000256" key="8">
    <source>
        <dbReference type="ARBA" id="ARBA00022786"/>
    </source>
</evidence>
<dbReference type="PANTHER" id="PTHR48007:SF79">
    <property type="entry name" value="(WILD MALAYSIAN BANANA) HYPOTHETICAL PROTEIN"/>
    <property type="match status" value="1"/>
</dbReference>
<dbReference type="CDD" id="cd23797">
    <property type="entry name" value="UBCc_UBE2H"/>
    <property type="match status" value="1"/>
</dbReference>
<dbReference type="Pfam" id="PF00069">
    <property type="entry name" value="Pkinase"/>
    <property type="match status" value="1"/>
</dbReference>
<keyword evidence="7 14" id="KW-0547">Nucleotide-binding</keyword>
<keyword evidence="4" id="KW-0808">Transferase</keyword>
<evidence type="ECO:0000313" key="19">
    <source>
        <dbReference type="EMBL" id="GEU38753.1"/>
    </source>
</evidence>
<dbReference type="InterPro" id="IPR011009">
    <property type="entry name" value="Kinase-like_dom_sf"/>
</dbReference>
<dbReference type="Gene3D" id="1.10.510.10">
    <property type="entry name" value="Transferase(Phosphotransferase) domain 1"/>
    <property type="match status" value="1"/>
</dbReference>
<keyword evidence="3" id="KW-0433">Leucine-rich repeat</keyword>
<dbReference type="EMBL" id="BKCJ010001089">
    <property type="protein sequence ID" value="GEU38753.1"/>
    <property type="molecule type" value="Genomic_DNA"/>
</dbReference>
<evidence type="ECO:0000256" key="4">
    <source>
        <dbReference type="ARBA" id="ARBA00022679"/>
    </source>
</evidence>
<keyword evidence="19" id="KW-0418">Kinase</keyword>
<proteinExistence type="predicted"/>
<dbReference type="PROSITE" id="PS00107">
    <property type="entry name" value="PROTEIN_KINASE_ATP"/>
    <property type="match status" value="1"/>
</dbReference>
<dbReference type="Pfam" id="PF00179">
    <property type="entry name" value="UQ_con"/>
    <property type="match status" value="1"/>
</dbReference>
<evidence type="ECO:0000256" key="1">
    <source>
        <dbReference type="ARBA" id="ARBA00004370"/>
    </source>
</evidence>
<organism evidence="19">
    <name type="scientific">Tanacetum cinerariifolium</name>
    <name type="common">Dalmatian daisy</name>
    <name type="synonym">Chrysanthemum cinerariifolium</name>
    <dbReference type="NCBI Taxonomy" id="118510"/>
    <lineage>
        <taxon>Eukaryota</taxon>
        <taxon>Viridiplantae</taxon>
        <taxon>Streptophyta</taxon>
        <taxon>Embryophyta</taxon>
        <taxon>Tracheophyta</taxon>
        <taxon>Spermatophyta</taxon>
        <taxon>Magnoliopsida</taxon>
        <taxon>eudicotyledons</taxon>
        <taxon>Gunneridae</taxon>
        <taxon>Pentapetalae</taxon>
        <taxon>asterids</taxon>
        <taxon>campanulids</taxon>
        <taxon>Asterales</taxon>
        <taxon>Asteraceae</taxon>
        <taxon>Asteroideae</taxon>
        <taxon>Anthemideae</taxon>
        <taxon>Anthemidinae</taxon>
        <taxon>Tanacetum</taxon>
    </lineage>
</organism>
<dbReference type="AlphaFoldDB" id="A0A6L2JP80"/>
<evidence type="ECO:0000256" key="5">
    <source>
        <dbReference type="ARBA" id="ARBA00022692"/>
    </source>
</evidence>
<dbReference type="GO" id="GO:0016020">
    <property type="term" value="C:membrane"/>
    <property type="evidence" value="ECO:0007669"/>
    <property type="project" value="UniProtKB-SubCell"/>
</dbReference>
<keyword evidence="5 16" id="KW-0812">Transmembrane</keyword>
<accession>A0A6L2JP80</accession>
<keyword evidence="8" id="KW-0833">Ubl conjugation pathway</keyword>
<evidence type="ECO:0000256" key="9">
    <source>
        <dbReference type="ARBA" id="ARBA00022840"/>
    </source>
</evidence>
<comment type="subcellular location">
    <subcellularLocation>
        <location evidence="1">Membrane</location>
    </subcellularLocation>
</comment>
<dbReference type="SMART" id="SM00212">
    <property type="entry name" value="UBCc"/>
    <property type="match status" value="1"/>
</dbReference>
<dbReference type="InterPro" id="IPR000608">
    <property type="entry name" value="UBC"/>
</dbReference>
<dbReference type="PROSITE" id="PS00183">
    <property type="entry name" value="UBC_1"/>
    <property type="match status" value="1"/>
</dbReference>
<dbReference type="GO" id="GO:0004672">
    <property type="term" value="F:protein kinase activity"/>
    <property type="evidence" value="ECO:0007669"/>
    <property type="project" value="InterPro"/>
</dbReference>
<evidence type="ECO:0000256" key="6">
    <source>
        <dbReference type="ARBA" id="ARBA00022737"/>
    </source>
</evidence>
<evidence type="ECO:0000256" key="3">
    <source>
        <dbReference type="ARBA" id="ARBA00022614"/>
    </source>
</evidence>
<dbReference type="Pfam" id="PF00560">
    <property type="entry name" value="LRR_1"/>
    <property type="match status" value="1"/>
</dbReference>
<dbReference type="GO" id="GO:0005524">
    <property type="term" value="F:ATP binding"/>
    <property type="evidence" value="ECO:0007669"/>
    <property type="project" value="UniProtKB-UniRule"/>
</dbReference>
<feature type="binding site" evidence="14">
    <location>
        <position position="524"/>
    </location>
    <ligand>
        <name>ATP</name>
        <dbReference type="ChEBI" id="CHEBI:30616"/>
    </ligand>
</feature>
<dbReference type="GO" id="GO:0006511">
    <property type="term" value="P:ubiquitin-dependent protein catabolic process"/>
    <property type="evidence" value="ECO:0007669"/>
    <property type="project" value="UniProtKB-ARBA"/>
</dbReference>
<dbReference type="PANTHER" id="PTHR48007">
    <property type="entry name" value="LEUCINE-RICH REPEAT RECEPTOR-LIKE PROTEIN KINASE PXC1"/>
    <property type="match status" value="1"/>
</dbReference>
<dbReference type="InterPro" id="IPR032675">
    <property type="entry name" value="LRR_dom_sf"/>
</dbReference>
<protein>
    <recommendedName>
        <fullName evidence="2">E2 ubiquitin-conjugating enzyme</fullName>
        <ecNumber evidence="2">2.3.2.23</ecNumber>
    </recommendedName>
</protein>
<evidence type="ECO:0000256" key="7">
    <source>
        <dbReference type="ARBA" id="ARBA00022741"/>
    </source>
</evidence>
<evidence type="ECO:0000259" key="17">
    <source>
        <dbReference type="PROSITE" id="PS50011"/>
    </source>
</evidence>
<dbReference type="InterPro" id="IPR001611">
    <property type="entry name" value="Leu-rich_rpt"/>
</dbReference>
<feature type="compositionally biased region" description="Acidic residues" evidence="15">
    <location>
        <begin position="156"/>
        <end position="166"/>
    </location>
</feature>
<keyword evidence="11 16" id="KW-0472">Membrane</keyword>
<evidence type="ECO:0000256" key="15">
    <source>
        <dbReference type="SAM" id="MobiDB-lite"/>
    </source>
</evidence>
<dbReference type="InterPro" id="IPR046959">
    <property type="entry name" value="PRK1-6/SRF4-like"/>
</dbReference>
<feature type="region of interest" description="Disordered" evidence="15">
    <location>
        <begin position="149"/>
        <end position="180"/>
    </location>
</feature>
<dbReference type="InterPro" id="IPR000719">
    <property type="entry name" value="Prot_kinase_dom"/>
</dbReference>
<name>A0A6L2JP80_TANCI</name>
<evidence type="ECO:0000256" key="12">
    <source>
        <dbReference type="ARBA" id="ARBA00056190"/>
    </source>
</evidence>
<feature type="domain" description="UBC core" evidence="18">
    <location>
        <begin position="1"/>
        <end position="148"/>
    </location>
</feature>
<feature type="transmembrane region" description="Helical" evidence="16">
    <location>
        <begin position="406"/>
        <end position="428"/>
    </location>
</feature>
<evidence type="ECO:0000256" key="16">
    <source>
        <dbReference type="SAM" id="Phobius"/>
    </source>
</evidence>
<dbReference type="SUPFAM" id="SSF56112">
    <property type="entry name" value="Protein kinase-like (PK-like)"/>
    <property type="match status" value="1"/>
</dbReference>
<dbReference type="Gene3D" id="3.30.200.20">
    <property type="entry name" value="Phosphorylase Kinase, domain 1"/>
    <property type="match status" value="1"/>
</dbReference>
<dbReference type="InterPro" id="IPR016135">
    <property type="entry name" value="UBQ-conjugating_enzyme/RWD"/>
</dbReference>
<reference evidence="19" key="1">
    <citation type="journal article" date="2019" name="Sci. Rep.">
        <title>Draft genome of Tanacetum cinerariifolium, the natural source of mosquito coil.</title>
        <authorList>
            <person name="Yamashiro T."/>
            <person name="Shiraishi A."/>
            <person name="Satake H."/>
            <person name="Nakayama K."/>
        </authorList>
    </citation>
    <scope>NUCLEOTIDE SEQUENCE</scope>
</reference>
<evidence type="ECO:0000256" key="11">
    <source>
        <dbReference type="ARBA" id="ARBA00023136"/>
    </source>
</evidence>
<dbReference type="Gene3D" id="3.10.110.10">
    <property type="entry name" value="Ubiquitin Conjugating Enzyme"/>
    <property type="match status" value="1"/>
</dbReference>
<dbReference type="PROSITE" id="PS50011">
    <property type="entry name" value="PROTEIN_KINASE_DOM"/>
    <property type="match status" value="1"/>
</dbReference>
<comment type="function">
    <text evidence="12">Accepts the ubiquitin from the E1 complex and catalyzes its covalent attachment to other proteins.</text>
</comment>
<dbReference type="GO" id="GO:0061631">
    <property type="term" value="F:ubiquitin conjugating enzyme activity"/>
    <property type="evidence" value="ECO:0007669"/>
    <property type="project" value="UniProtKB-EC"/>
</dbReference>
<evidence type="ECO:0000256" key="13">
    <source>
        <dbReference type="PROSITE-ProRule" id="PRU10133"/>
    </source>
</evidence>
<feature type="region of interest" description="Disordered" evidence="15">
    <location>
        <begin position="436"/>
        <end position="477"/>
    </location>
</feature>